<protein>
    <recommendedName>
        <fullName evidence="6">Nucleoporin Nup133/Nup155-like C-terminal domain-containing protein</fullName>
    </recommendedName>
</protein>
<feature type="transmembrane region" description="Helical" evidence="5">
    <location>
        <begin position="149"/>
        <end position="170"/>
    </location>
</feature>
<feature type="domain" description="Nucleoporin Nup133/Nup155-like C-terminal" evidence="6">
    <location>
        <begin position="63"/>
        <end position="135"/>
    </location>
</feature>
<evidence type="ECO:0000256" key="4">
    <source>
        <dbReference type="SAM" id="MobiDB-lite"/>
    </source>
</evidence>
<feature type="region of interest" description="Disordered" evidence="4">
    <location>
        <begin position="1"/>
        <end position="28"/>
    </location>
</feature>
<name>A0A8C4R2H9_EPTBU</name>
<dbReference type="Gene3D" id="1.20.58.1780">
    <property type="match status" value="1"/>
</dbReference>
<keyword evidence="5" id="KW-0472">Membrane</keyword>
<dbReference type="PANTHER" id="PTHR10350:SF6">
    <property type="entry name" value="NUCLEAR PORE COMPLEX PROTEIN NUP155"/>
    <property type="match status" value="1"/>
</dbReference>
<dbReference type="GO" id="GO:0006405">
    <property type="term" value="P:RNA export from nucleus"/>
    <property type="evidence" value="ECO:0007669"/>
    <property type="project" value="TreeGrafter"/>
</dbReference>
<evidence type="ECO:0000259" key="6">
    <source>
        <dbReference type="Pfam" id="PF03177"/>
    </source>
</evidence>
<dbReference type="InterPro" id="IPR004870">
    <property type="entry name" value="Nucleoporin_Nup155"/>
</dbReference>
<organism evidence="7 8">
    <name type="scientific">Eptatretus burgeri</name>
    <name type="common">Inshore hagfish</name>
    <dbReference type="NCBI Taxonomy" id="7764"/>
    <lineage>
        <taxon>Eukaryota</taxon>
        <taxon>Metazoa</taxon>
        <taxon>Chordata</taxon>
        <taxon>Craniata</taxon>
        <taxon>Vertebrata</taxon>
        <taxon>Cyclostomata</taxon>
        <taxon>Myxini</taxon>
        <taxon>Myxiniformes</taxon>
        <taxon>Myxinidae</taxon>
        <taxon>Eptatretinae</taxon>
        <taxon>Eptatretus</taxon>
    </lineage>
</organism>
<keyword evidence="2" id="KW-0813">Transport</keyword>
<evidence type="ECO:0000256" key="3">
    <source>
        <dbReference type="ARBA" id="ARBA00023242"/>
    </source>
</evidence>
<dbReference type="GO" id="GO:0036228">
    <property type="term" value="P:protein localization to nuclear inner membrane"/>
    <property type="evidence" value="ECO:0007669"/>
    <property type="project" value="TreeGrafter"/>
</dbReference>
<dbReference type="GO" id="GO:0000972">
    <property type="term" value="P:transcription-dependent tethering of RNA polymerase II gene DNA at nuclear periphery"/>
    <property type="evidence" value="ECO:0007669"/>
    <property type="project" value="TreeGrafter"/>
</dbReference>
<dbReference type="Proteomes" id="UP000694388">
    <property type="component" value="Unplaced"/>
</dbReference>
<dbReference type="PANTHER" id="PTHR10350">
    <property type="entry name" value="NUCLEAR PORE COMPLEX PROTEIN NUP155"/>
    <property type="match status" value="1"/>
</dbReference>
<keyword evidence="5" id="KW-0812">Transmembrane</keyword>
<reference evidence="7" key="2">
    <citation type="submission" date="2025-09" db="UniProtKB">
        <authorList>
            <consortium name="Ensembl"/>
        </authorList>
    </citation>
    <scope>IDENTIFICATION</scope>
</reference>
<keyword evidence="5" id="KW-1133">Transmembrane helix</keyword>
<dbReference type="GO" id="GO:0044611">
    <property type="term" value="C:nuclear pore inner ring"/>
    <property type="evidence" value="ECO:0007669"/>
    <property type="project" value="TreeGrafter"/>
</dbReference>
<dbReference type="GO" id="GO:0006606">
    <property type="term" value="P:protein import into nucleus"/>
    <property type="evidence" value="ECO:0007669"/>
    <property type="project" value="TreeGrafter"/>
</dbReference>
<sequence>MPPAVPSSPGSTFQGSPSPVHTNLLRSPAPGLPLTASTPIPVASTDAAAAFDGNISVPIFNFSGKHSGVCLYIARILRTLWNENIAFERVNTDAGRQFTLVESSASTGLLQAVLNRLDSLHNFLERSAQFSGSSIANPRYNIFPMLSTILFLMVISISLFVPPFALHHWVCCHLCSYPPLQRHLPGSLRHNVPSQQLQQELQRKYQGRSVSWTHQK</sequence>
<comment type="subcellular location">
    <subcellularLocation>
        <location evidence="1">Nucleus</location>
    </subcellularLocation>
</comment>
<dbReference type="GO" id="GO:0017056">
    <property type="term" value="F:structural constituent of nuclear pore"/>
    <property type="evidence" value="ECO:0007669"/>
    <property type="project" value="InterPro"/>
</dbReference>
<evidence type="ECO:0000313" key="8">
    <source>
        <dbReference type="Proteomes" id="UP000694388"/>
    </source>
</evidence>
<reference evidence="7" key="1">
    <citation type="submission" date="2025-08" db="UniProtKB">
        <authorList>
            <consortium name="Ensembl"/>
        </authorList>
    </citation>
    <scope>IDENTIFICATION</scope>
</reference>
<accession>A0A8C4R2H9</accession>
<evidence type="ECO:0000313" key="7">
    <source>
        <dbReference type="Ensembl" id="ENSEBUP00000024001.1"/>
    </source>
</evidence>
<evidence type="ECO:0000256" key="1">
    <source>
        <dbReference type="ARBA" id="ARBA00004123"/>
    </source>
</evidence>
<evidence type="ECO:0000256" key="5">
    <source>
        <dbReference type="SAM" id="Phobius"/>
    </source>
</evidence>
<dbReference type="InterPro" id="IPR007187">
    <property type="entry name" value="Nucleoporin_Nup133/Nup155_C"/>
</dbReference>
<dbReference type="Pfam" id="PF03177">
    <property type="entry name" value="Nucleoporin_C"/>
    <property type="match status" value="1"/>
</dbReference>
<dbReference type="AlphaFoldDB" id="A0A8C4R2H9"/>
<evidence type="ECO:0000256" key="2">
    <source>
        <dbReference type="ARBA" id="ARBA00022448"/>
    </source>
</evidence>
<dbReference type="Ensembl" id="ENSEBUT00000024577.1">
    <property type="protein sequence ID" value="ENSEBUP00000024001.1"/>
    <property type="gene ID" value="ENSEBUG00000014793.1"/>
</dbReference>
<feature type="compositionally biased region" description="Polar residues" evidence="4">
    <location>
        <begin position="8"/>
        <end position="25"/>
    </location>
</feature>
<proteinExistence type="predicted"/>
<keyword evidence="8" id="KW-1185">Reference proteome</keyword>
<keyword evidence="3" id="KW-0539">Nucleus</keyword>